<protein>
    <submittedName>
        <fullName evidence="3">Adhesin-like protein</fullName>
    </submittedName>
</protein>
<dbReference type="EMBL" id="CP014265">
    <property type="protein sequence ID" value="AMK15821.1"/>
    <property type="molecule type" value="Genomic_DNA"/>
</dbReference>
<proteinExistence type="predicted"/>
<name>A0A126R0J9_METOL</name>
<evidence type="ECO:0000313" key="4">
    <source>
        <dbReference type="Proteomes" id="UP000066376"/>
    </source>
</evidence>
<feature type="compositionally biased region" description="Polar residues" evidence="1">
    <location>
        <begin position="678"/>
        <end position="704"/>
    </location>
</feature>
<reference evidence="4" key="2">
    <citation type="submission" date="2016-02" db="EMBL/GenBank/DDBJ databases">
        <title>The draft genome sequence of the rumen methanogen Methanobrevibacter olleyae YLM1.</title>
        <authorList>
            <consortium name="New Zealand Agricultural Greenhouse Gas Research Centre/Pastoral Greenhouse Gas Research Consortium"/>
            <person name="Kelly W.J."/>
            <person name="Li D."/>
            <person name="Lambie S.C."/>
            <person name="Attwood G.T."/>
            <person name="Altermann E."/>
            <person name="Leahy S.C."/>
        </authorList>
    </citation>
    <scope>NUCLEOTIDE SEQUENCE [LARGE SCALE GENOMIC DNA]</scope>
    <source>
        <strain evidence="4">YLM1</strain>
    </source>
</reference>
<accession>A0A126R0J9</accession>
<reference evidence="3 4" key="1">
    <citation type="journal article" date="2016" name="Genome Announc.">
        <title>Draft Genome Sequence of the Rumen Methanogen Methanobrevibacter olleyae YLM1.</title>
        <authorList>
            <person name="Kelly W.J."/>
            <person name="Li D."/>
            <person name="Lambie S.C."/>
            <person name="Cox F."/>
            <person name="Attwood G.T."/>
            <person name="Altermann E."/>
            <person name="Leahy S.C."/>
        </authorList>
    </citation>
    <scope>NUCLEOTIDE SEQUENCE [LARGE SCALE GENOMIC DNA]</scope>
    <source>
        <strain evidence="3 4">YLM1</strain>
    </source>
</reference>
<evidence type="ECO:0000256" key="2">
    <source>
        <dbReference type="SAM" id="Phobius"/>
    </source>
</evidence>
<dbReference type="PATRIC" id="fig|294671.3.peg.1321"/>
<dbReference type="InterPro" id="IPR012334">
    <property type="entry name" value="Pectin_lyas_fold"/>
</dbReference>
<evidence type="ECO:0000313" key="3">
    <source>
        <dbReference type="EMBL" id="AMK15821.1"/>
    </source>
</evidence>
<keyword evidence="4" id="KW-1185">Reference proteome</keyword>
<organism evidence="3 4">
    <name type="scientific">Methanobrevibacter olleyae</name>
    <dbReference type="NCBI Taxonomy" id="294671"/>
    <lineage>
        <taxon>Archaea</taxon>
        <taxon>Methanobacteriati</taxon>
        <taxon>Methanobacteriota</taxon>
        <taxon>Methanomada group</taxon>
        <taxon>Methanobacteria</taxon>
        <taxon>Methanobacteriales</taxon>
        <taxon>Methanobacteriaceae</taxon>
        <taxon>Methanobrevibacter</taxon>
    </lineage>
</organism>
<keyword evidence="2" id="KW-0812">Transmembrane</keyword>
<gene>
    <name evidence="3" type="ORF">YLM1_1264</name>
</gene>
<feature type="transmembrane region" description="Helical" evidence="2">
    <location>
        <begin position="754"/>
        <end position="770"/>
    </location>
</feature>
<dbReference type="OrthoDB" id="78385at2157"/>
<dbReference type="GeneID" id="28489569"/>
<feature type="region of interest" description="Disordered" evidence="1">
    <location>
        <begin position="94"/>
        <end position="121"/>
    </location>
</feature>
<dbReference type="Proteomes" id="UP000066376">
    <property type="component" value="Chromosome"/>
</dbReference>
<dbReference type="KEGG" id="mol:YLM1_1264"/>
<dbReference type="RefSeq" id="WP_067147389.1">
    <property type="nucleotide sequence ID" value="NZ_CP014265.1"/>
</dbReference>
<dbReference type="SUPFAM" id="SSF51126">
    <property type="entry name" value="Pectin lyase-like"/>
    <property type="match status" value="1"/>
</dbReference>
<sequence>MKIKRFILLFSIIIMVLLSINLVSASAINLDDNDDSNELNEISIENINQNSYSSSNVLEKAHDSQNSEDFYLELNEDTHSSNLKIEEEKFNIPSSNLKIEEENNHSNDSNREYEVDENNSSDDSINKSFIISQENLTKYFDDEGILKTEYGGSILFFEGDFEDKGVLTIDKNNTKITGDNTVFYNTVFNLNASEIILANLNFVLDKSFPDNHNAGLYIGWDNITVYNITMNYTSPTDVNAMGIYSNDNIGLNLINNTINFIGHNDFDGYNYAIMLTYSYDAYVYNNLINADLPLRDVDWSYGIYGGVWMDKVSSFAAGECTNLRFTNNKVYSTINHGVYADTRYPTLSSVLIYACNNAIIDNNDIKINDFNTEYGQINYLYGLDIYRLDDVTIVNNTIEIFTLGGGTRMGTAYPIQVTGPANNIKVAYNNLTSFSFGPNIGIYSENYYGSTKLDIISNFINITGKAGTDSWSLVSGIEVQDSDDRILNNTIIVADVDGFKEGTRLYGISYSQNTYGNHKYDIMYNHVITPNSIAISLNEGLSSNTSNSRILYNILETSGLGGDNAARIGGCGTNNTIQNNTNGTSPGRFMSEDELPDWLKGYLNSSYIRTVDLLWLDKKYDGNNENALATSNSSFNSSNAFGNNQNGFATSDSSSNSANGLGNNPNGKSFISKDKGNKLNTSQDIRGINLNPSPSNARSGDLNSTKYTYGESGVNIASASASPSLGNGLNGVNKKAHYVEKEIKKIKDSNDNRIIFIILLILGLIIIGYYKKYTEEG</sequence>
<keyword evidence="2" id="KW-0472">Membrane</keyword>
<evidence type="ECO:0000256" key="1">
    <source>
        <dbReference type="SAM" id="MobiDB-lite"/>
    </source>
</evidence>
<feature type="compositionally biased region" description="Basic and acidic residues" evidence="1">
    <location>
        <begin position="98"/>
        <end position="113"/>
    </location>
</feature>
<dbReference type="AlphaFoldDB" id="A0A126R0J9"/>
<dbReference type="Gene3D" id="2.160.20.10">
    <property type="entry name" value="Single-stranded right-handed beta-helix, Pectin lyase-like"/>
    <property type="match status" value="1"/>
</dbReference>
<feature type="region of interest" description="Disordered" evidence="1">
    <location>
        <begin position="646"/>
        <end position="704"/>
    </location>
</feature>
<feature type="compositionally biased region" description="Low complexity" evidence="1">
    <location>
        <begin position="646"/>
        <end position="667"/>
    </location>
</feature>
<dbReference type="InterPro" id="IPR011050">
    <property type="entry name" value="Pectin_lyase_fold/virulence"/>
</dbReference>
<keyword evidence="2" id="KW-1133">Transmembrane helix</keyword>